<evidence type="ECO:0000256" key="2">
    <source>
        <dbReference type="ARBA" id="ARBA00022989"/>
    </source>
</evidence>
<evidence type="ECO:0000313" key="6">
    <source>
        <dbReference type="EMBL" id="MCW5322508.1"/>
    </source>
</evidence>
<gene>
    <name evidence="6" type="ORF">D5039_15510</name>
</gene>
<feature type="transmembrane region" description="Helical" evidence="4">
    <location>
        <begin position="221"/>
        <end position="242"/>
    </location>
</feature>
<dbReference type="InterPro" id="IPR020846">
    <property type="entry name" value="MFS_dom"/>
</dbReference>
<dbReference type="PANTHER" id="PTHR23537:SF1">
    <property type="entry name" value="SUGAR TRANSPORTER"/>
    <property type="match status" value="1"/>
</dbReference>
<evidence type="ECO:0000256" key="1">
    <source>
        <dbReference type="ARBA" id="ARBA00022692"/>
    </source>
</evidence>
<evidence type="ECO:0000313" key="7">
    <source>
        <dbReference type="Proteomes" id="UP001208935"/>
    </source>
</evidence>
<feature type="transmembrane region" description="Helical" evidence="4">
    <location>
        <begin position="56"/>
        <end position="76"/>
    </location>
</feature>
<feature type="transmembrane region" description="Helical" evidence="4">
    <location>
        <begin position="248"/>
        <end position="269"/>
    </location>
</feature>
<comment type="caution">
    <text evidence="6">The sequence shown here is derived from an EMBL/GenBank/DDBJ whole genome shotgun (WGS) entry which is preliminary data.</text>
</comment>
<dbReference type="PANTHER" id="PTHR23537">
    <property type="match status" value="1"/>
</dbReference>
<feature type="transmembrane region" description="Helical" evidence="4">
    <location>
        <begin position="88"/>
        <end position="107"/>
    </location>
</feature>
<dbReference type="Pfam" id="PF06779">
    <property type="entry name" value="MFS_4"/>
    <property type="match status" value="1"/>
</dbReference>
<dbReference type="Proteomes" id="UP001208935">
    <property type="component" value="Unassembled WGS sequence"/>
</dbReference>
<keyword evidence="3 4" id="KW-0472">Membrane</keyword>
<feature type="transmembrane region" description="Helical" evidence="4">
    <location>
        <begin position="141"/>
        <end position="163"/>
    </location>
</feature>
<sequence length="401" mass="41903">MLPAEQSPQTLSPSLWPAFGLGLAAAVSNGFARFSYALVLPAMRESFGLSYAEAGWLNTANALGYVIGALSGYWLLRWRRPSELFSAGLCMTVATLVFTGFCSSLVGLSVARLLSGIGAAWAFACGGALIAVRYQDFPKRYGIATGVFFSGAGIGISVSGLFVSPVLAVTGPAGWMYAWWVLGLLAALGSLWPLREAWRVHGGGNSASAARLPLSGLKSALLGYFIFAAGYIVYMTFIFALLRNRGLSWQWGTAIWVVLGAGVSLSPFVWRRALKDMPPELVLSASCATTFVGSVLPLLESSLAACIVSAFIFGLGMFIAPSSVAVLLRKSMPTELLAKGMAFFTVVFSVGQAIGPSLAGWVGDRGTLDTALLAGAALLLASTLVPLVGYLLPAGAGRANS</sequence>
<dbReference type="RefSeq" id="WP_265282755.1">
    <property type="nucleotide sequence ID" value="NZ_QZCW01000003.1"/>
</dbReference>
<dbReference type="PROSITE" id="PS50850">
    <property type="entry name" value="MFS"/>
    <property type="match status" value="1"/>
</dbReference>
<reference evidence="7" key="1">
    <citation type="submission" date="2023-07" db="EMBL/GenBank/DDBJ databases">
        <title>Verminephrobacter genomes.</title>
        <authorList>
            <person name="Lund M.B."/>
        </authorList>
    </citation>
    <scope>NUCLEOTIDE SEQUENCE [LARGE SCALE GENOMIC DNA]</scope>
    <source>
        <strain evidence="7">AtM5-05</strain>
    </source>
</reference>
<keyword evidence="1 4" id="KW-0812">Transmembrane</keyword>
<keyword evidence="7" id="KW-1185">Reference proteome</keyword>
<keyword evidence="2 4" id="KW-1133">Transmembrane helix</keyword>
<feature type="transmembrane region" description="Helical" evidence="4">
    <location>
        <begin position="175"/>
        <end position="194"/>
    </location>
</feature>
<feature type="transmembrane region" description="Helical" evidence="4">
    <location>
        <begin position="340"/>
        <end position="359"/>
    </location>
</feature>
<dbReference type="EMBL" id="QZCW01000003">
    <property type="protein sequence ID" value="MCW5322508.1"/>
    <property type="molecule type" value="Genomic_DNA"/>
</dbReference>
<feature type="transmembrane region" description="Helical" evidence="4">
    <location>
        <begin position="281"/>
        <end position="299"/>
    </location>
</feature>
<proteinExistence type="predicted"/>
<protein>
    <submittedName>
        <fullName evidence="6">YbfB/YjiJ family MFS transporter</fullName>
    </submittedName>
</protein>
<dbReference type="InterPro" id="IPR010645">
    <property type="entry name" value="MFS_4"/>
</dbReference>
<feature type="transmembrane region" description="Helical" evidence="4">
    <location>
        <begin position="15"/>
        <end position="36"/>
    </location>
</feature>
<name>A0ABT3KW11_9BURK</name>
<evidence type="ECO:0000259" key="5">
    <source>
        <dbReference type="PROSITE" id="PS50850"/>
    </source>
</evidence>
<evidence type="ECO:0000256" key="4">
    <source>
        <dbReference type="SAM" id="Phobius"/>
    </source>
</evidence>
<feature type="transmembrane region" description="Helical" evidence="4">
    <location>
        <begin position="113"/>
        <end position="134"/>
    </location>
</feature>
<evidence type="ECO:0000256" key="3">
    <source>
        <dbReference type="ARBA" id="ARBA00023136"/>
    </source>
</evidence>
<dbReference type="InterPro" id="IPR036259">
    <property type="entry name" value="MFS_trans_sf"/>
</dbReference>
<dbReference type="SUPFAM" id="SSF103473">
    <property type="entry name" value="MFS general substrate transporter"/>
    <property type="match status" value="1"/>
</dbReference>
<feature type="transmembrane region" description="Helical" evidence="4">
    <location>
        <begin position="305"/>
        <end position="328"/>
    </location>
</feature>
<organism evidence="6 7">
    <name type="scientific">Verminephrobacter aporrectodeae subsp. tuberculatae</name>
    <dbReference type="NCBI Taxonomy" id="1110392"/>
    <lineage>
        <taxon>Bacteria</taxon>
        <taxon>Pseudomonadati</taxon>
        <taxon>Pseudomonadota</taxon>
        <taxon>Betaproteobacteria</taxon>
        <taxon>Burkholderiales</taxon>
        <taxon>Comamonadaceae</taxon>
        <taxon>Verminephrobacter</taxon>
    </lineage>
</organism>
<dbReference type="Gene3D" id="1.20.1250.20">
    <property type="entry name" value="MFS general substrate transporter like domains"/>
    <property type="match status" value="1"/>
</dbReference>
<feature type="domain" description="Major facilitator superfamily (MFS) profile" evidence="5">
    <location>
        <begin position="18"/>
        <end position="394"/>
    </location>
</feature>
<feature type="transmembrane region" description="Helical" evidence="4">
    <location>
        <begin position="371"/>
        <end position="392"/>
    </location>
</feature>
<accession>A0ABT3KW11</accession>